<feature type="compositionally biased region" description="Low complexity" evidence="1">
    <location>
        <begin position="32"/>
        <end position="41"/>
    </location>
</feature>
<feature type="transmembrane region" description="Helical" evidence="2">
    <location>
        <begin position="57"/>
        <end position="82"/>
    </location>
</feature>
<keyword evidence="2" id="KW-0812">Transmembrane</keyword>
<keyword evidence="4" id="KW-1185">Reference proteome</keyword>
<evidence type="ECO:0000256" key="1">
    <source>
        <dbReference type="SAM" id="MobiDB-lite"/>
    </source>
</evidence>
<evidence type="ECO:0000313" key="3">
    <source>
        <dbReference type="EMBL" id="URG17413.1"/>
    </source>
</evidence>
<evidence type="ECO:0000256" key="2">
    <source>
        <dbReference type="SAM" id="Phobius"/>
    </source>
</evidence>
<keyword evidence="2" id="KW-1133">Transmembrane helix</keyword>
<organism evidence="3 4">
    <name type="scientific">Rhodococcus phage Mbo2</name>
    <dbReference type="NCBI Taxonomy" id="2936911"/>
    <lineage>
        <taxon>Viruses</taxon>
        <taxon>Duplodnaviria</taxon>
        <taxon>Heunggongvirae</taxon>
        <taxon>Uroviricota</taxon>
        <taxon>Caudoviricetes</taxon>
        <taxon>Caudoviricetes incertae sedis</taxon>
        <taxon>Mboduovirus</taxon>
        <taxon>Mboduovirus mbo2</taxon>
    </lineage>
</organism>
<gene>
    <name evidence="3" type="ORF">Mbo2_043</name>
</gene>
<reference evidence="3" key="1">
    <citation type="submission" date="2022-04" db="EMBL/GenBank/DDBJ databases">
        <authorList>
            <person name="Hwangbo M."/>
            <person name="Wang B."/>
            <person name="Gill J.J."/>
            <person name="Chu K.-H."/>
            <person name="Young R."/>
        </authorList>
    </citation>
    <scope>NUCLEOTIDE SEQUENCE</scope>
</reference>
<dbReference type="Proteomes" id="UP001057233">
    <property type="component" value="Segment"/>
</dbReference>
<keyword evidence="2" id="KW-0472">Membrane</keyword>
<feature type="region of interest" description="Disordered" evidence="1">
    <location>
        <begin position="1"/>
        <end position="41"/>
    </location>
</feature>
<evidence type="ECO:0000313" key="4">
    <source>
        <dbReference type="Proteomes" id="UP001057233"/>
    </source>
</evidence>
<name>A0A9E7IN41_9CAUD</name>
<sequence length="88" mass="9607">MSSSNQWGKTDPTEQYEPFGSPTPPPGWATDPEPAAEGPVAEPWYRKGPPIRVTLKWIMYVWLVVFGVLVVTAFVTGFVVGIGEGLSQ</sequence>
<proteinExistence type="predicted"/>
<protein>
    <submittedName>
        <fullName evidence="3">Membrane protein</fullName>
    </submittedName>
</protein>
<accession>A0A9E7IN41</accession>
<dbReference type="EMBL" id="ON191531">
    <property type="protein sequence ID" value="URG17413.1"/>
    <property type="molecule type" value="Genomic_DNA"/>
</dbReference>